<dbReference type="Gene3D" id="1.10.260.40">
    <property type="entry name" value="lambda repressor-like DNA-binding domains"/>
    <property type="match status" value="1"/>
</dbReference>
<dbReference type="InterPro" id="IPR000843">
    <property type="entry name" value="HTH_LacI"/>
</dbReference>
<name>W1N6Q0_9GAMM</name>
<evidence type="ECO:0000256" key="4">
    <source>
        <dbReference type="SAM" id="MobiDB-lite"/>
    </source>
</evidence>
<feature type="domain" description="HTH lacI-type" evidence="5">
    <location>
        <begin position="22"/>
        <end position="76"/>
    </location>
</feature>
<evidence type="ECO:0000256" key="2">
    <source>
        <dbReference type="ARBA" id="ARBA00023125"/>
    </source>
</evidence>
<dbReference type="PANTHER" id="PTHR30146:SF109">
    <property type="entry name" value="HTH-TYPE TRANSCRIPTIONAL REGULATOR GALS"/>
    <property type="match status" value="1"/>
</dbReference>
<accession>W1N6Q0</accession>
<dbReference type="InterPro" id="IPR028082">
    <property type="entry name" value="Peripla_BP_I"/>
</dbReference>
<dbReference type="CDD" id="cd01392">
    <property type="entry name" value="HTH_LacI"/>
    <property type="match status" value="1"/>
</dbReference>
<dbReference type="InterPro" id="IPR046335">
    <property type="entry name" value="LacI/GalR-like_sensor"/>
</dbReference>
<sequence length="351" mass="38345">MEWNHSLNTQGLARGGMKKRGVTSKDVAKLAGVSQSAVSRCFSPHAKVSEATRQKIHKAARELGYRPNSIARSLITRSSQTVAVVFQSLENPFYSTMLERASRFFQEQGYFLQLFAASPGDSIDDVIDGLIRSQVEGVLMLAITLDAEQAAMLTDLSIPIVIINRTVAYDGVSQVSGDNFHGGYWAAQHLVRCGHQRFAYLAGLDGTSTSDQRRDGFIAGLADKGAELHSQDIGNYRYDDALLAARRLLSSSTPPDAIFAANDLMALAVMEAARHEFHLSVPEELAIIGFDDVPMAAWPSHALTSLAQPVTDMIARATELLMTQIHDPETIPQHIKLPVVPMVRGSTRSLR</sequence>
<organism evidence="6 7">
    <name type="scientific">Halomonas huangheensis</name>
    <dbReference type="NCBI Taxonomy" id="1178482"/>
    <lineage>
        <taxon>Bacteria</taxon>
        <taxon>Pseudomonadati</taxon>
        <taxon>Pseudomonadota</taxon>
        <taxon>Gammaproteobacteria</taxon>
        <taxon>Oceanospirillales</taxon>
        <taxon>Halomonadaceae</taxon>
        <taxon>Halomonas</taxon>
    </lineage>
</organism>
<dbReference type="CDD" id="cd06278">
    <property type="entry name" value="PBP1_LacI-like"/>
    <property type="match status" value="1"/>
</dbReference>
<evidence type="ECO:0000313" key="6">
    <source>
        <dbReference type="EMBL" id="ERL50811.1"/>
    </source>
</evidence>
<feature type="region of interest" description="Disordered" evidence="4">
    <location>
        <begin position="1"/>
        <end position="20"/>
    </location>
</feature>
<protein>
    <recommendedName>
        <fullName evidence="5">HTH lacI-type domain-containing protein</fullName>
    </recommendedName>
</protein>
<dbReference type="SUPFAM" id="SSF53822">
    <property type="entry name" value="Periplasmic binding protein-like I"/>
    <property type="match status" value="1"/>
</dbReference>
<evidence type="ECO:0000256" key="1">
    <source>
        <dbReference type="ARBA" id="ARBA00023015"/>
    </source>
</evidence>
<dbReference type="AlphaFoldDB" id="W1N6Q0"/>
<keyword evidence="2" id="KW-0238">DNA-binding</keyword>
<dbReference type="Pfam" id="PF00356">
    <property type="entry name" value="LacI"/>
    <property type="match status" value="1"/>
</dbReference>
<feature type="compositionally biased region" description="Polar residues" evidence="4">
    <location>
        <begin position="1"/>
        <end position="11"/>
    </location>
</feature>
<proteinExistence type="predicted"/>
<dbReference type="Gene3D" id="3.40.50.2300">
    <property type="match status" value="2"/>
</dbReference>
<keyword evidence="7" id="KW-1185">Reference proteome</keyword>
<dbReference type="GO" id="GO:0003700">
    <property type="term" value="F:DNA-binding transcription factor activity"/>
    <property type="evidence" value="ECO:0007669"/>
    <property type="project" value="TreeGrafter"/>
</dbReference>
<dbReference type="EMBL" id="AVBC01000035">
    <property type="protein sequence ID" value="ERL50811.1"/>
    <property type="molecule type" value="Genomic_DNA"/>
</dbReference>
<reference evidence="6 7" key="1">
    <citation type="submission" date="2013-08" db="EMBL/GenBank/DDBJ databases">
        <title>draft genome of Halomonas huanghegensis, strain BJGMM-B45T.</title>
        <authorList>
            <person name="Miao C."/>
            <person name="Wan Y."/>
            <person name="Jin W."/>
        </authorList>
    </citation>
    <scope>NUCLEOTIDE SEQUENCE [LARGE SCALE GENOMIC DNA]</scope>
    <source>
        <strain evidence="6 7">BJGMM-B45</strain>
    </source>
</reference>
<dbReference type="PANTHER" id="PTHR30146">
    <property type="entry name" value="LACI-RELATED TRANSCRIPTIONAL REPRESSOR"/>
    <property type="match status" value="1"/>
</dbReference>
<keyword evidence="1" id="KW-0805">Transcription regulation</keyword>
<dbReference type="SMART" id="SM00354">
    <property type="entry name" value="HTH_LACI"/>
    <property type="match status" value="1"/>
</dbReference>
<evidence type="ECO:0000256" key="3">
    <source>
        <dbReference type="ARBA" id="ARBA00023163"/>
    </source>
</evidence>
<dbReference type="Proteomes" id="UP000019113">
    <property type="component" value="Unassembled WGS sequence"/>
</dbReference>
<dbReference type="Pfam" id="PF13377">
    <property type="entry name" value="Peripla_BP_3"/>
    <property type="match status" value="1"/>
</dbReference>
<keyword evidence="3" id="KW-0804">Transcription</keyword>
<evidence type="ECO:0000259" key="5">
    <source>
        <dbReference type="PROSITE" id="PS50932"/>
    </source>
</evidence>
<dbReference type="GO" id="GO:0000976">
    <property type="term" value="F:transcription cis-regulatory region binding"/>
    <property type="evidence" value="ECO:0007669"/>
    <property type="project" value="TreeGrafter"/>
</dbReference>
<evidence type="ECO:0000313" key="7">
    <source>
        <dbReference type="Proteomes" id="UP000019113"/>
    </source>
</evidence>
<dbReference type="PATRIC" id="fig|1178482.3.peg.2383"/>
<comment type="caution">
    <text evidence="6">The sequence shown here is derived from an EMBL/GenBank/DDBJ whole genome shotgun (WGS) entry which is preliminary data.</text>
</comment>
<dbReference type="PROSITE" id="PS50932">
    <property type="entry name" value="HTH_LACI_2"/>
    <property type="match status" value="1"/>
</dbReference>
<dbReference type="SUPFAM" id="SSF47413">
    <property type="entry name" value="lambda repressor-like DNA-binding domains"/>
    <property type="match status" value="1"/>
</dbReference>
<dbReference type="InterPro" id="IPR010982">
    <property type="entry name" value="Lambda_DNA-bd_dom_sf"/>
</dbReference>
<gene>
    <name evidence="6" type="ORF">BJB45_19640</name>
</gene>
<dbReference type="eggNOG" id="COG1609">
    <property type="taxonomic scope" value="Bacteria"/>
</dbReference>
<dbReference type="STRING" id="1178482.AR456_19810"/>